<dbReference type="Proteomes" id="UP000323067">
    <property type="component" value="Chromosome iv"/>
</dbReference>
<keyword evidence="1" id="KW-1133">Transmembrane helix</keyword>
<evidence type="ECO:0000313" key="2">
    <source>
        <dbReference type="EMBL" id="ATY59424.1"/>
    </source>
</evidence>
<keyword evidence="1" id="KW-0812">Transmembrane</keyword>
<proteinExistence type="predicted"/>
<evidence type="ECO:0000256" key="1">
    <source>
        <dbReference type="SAM" id="Phobius"/>
    </source>
</evidence>
<dbReference type="VEuPathDB" id="FungiDB:CCM_09419"/>
<name>A0A2H4S8J2_CORMI</name>
<organism evidence="2 3">
    <name type="scientific">Cordyceps militaris</name>
    <name type="common">Caterpillar fungus</name>
    <name type="synonym">Clavaria militaris</name>
    <dbReference type="NCBI Taxonomy" id="73501"/>
    <lineage>
        <taxon>Eukaryota</taxon>
        <taxon>Fungi</taxon>
        <taxon>Dikarya</taxon>
        <taxon>Ascomycota</taxon>
        <taxon>Pezizomycotina</taxon>
        <taxon>Sordariomycetes</taxon>
        <taxon>Hypocreomycetidae</taxon>
        <taxon>Hypocreales</taxon>
        <taxon>Cordycipitaceae</taxon>
        <taxon>Cordyceps</taxon>
    </lineage>
</organism>
<dbReference type="AlphaFoldDB" id="A0A2H4S8J2"/>
<dbReference type="VEuPathDB" id="FungiDB:A9K55_002363"/>
<sequence>MARIFPDRSAAPKQVREYLAQLLTAKHDVPLDQATKLALRWEYGRGSDLRDSKDLDLFGTRLGDCLLKSMREDESLEWRQSTAGVLFRYATYGAISALLLSIAFAYKYPSLQTCKHGLTCAAPLSVLNTGFIPTSAVTSHGYSLRPSDGMLILHLGSTSVE</sequence>
<gene>
    <name evidence="2" type="ORF">A9K55_002363</name>
</gene>
<protein>
    <submittedName>
        <fullName evidence="2">Uncharacterized protein</fullName>
    </submittedName>
</protein>
<reference evidence="2 3" key="1">
    <citation type="journal article" date="2017" name="BMC Genomics">
        <title>Chromosome level assembly and secondary metabolite potential of the parasitic fungus Cordyceps militaris.</title>
        <authorList>
            <person name="Kramer G.J."/>
            <person name="Nodwell J.R."/>
        </authorList>
    </citation>
    <scope>NUCLEOTIDE SEQUENCE [LARGE SCALE GENOMIC DNA]</scope>
    <source>
        <strain evidence="2 3">ATCC 34164</strain>
    </source>
</reference>
<accession>A0A2H4S8J2</accession>
<evidence type="ECO:0000313" key="3">
    <source>
        <dbReference type="Proteomes" id="UP000323067"/>
    </source>
</evidence>
<keyword evidence="1" id="KW-0472">Membrane</keyword>
<feature type="transmembrane region" description="Helical" evidence="1">
    <location>
        <begin position="86"/>
        <end position="106"/>
    </location>
</feature>
<dbReference type="EMBL" id="CP023322">
    <property type="protein sequence ID" value="ATY59424.1"/>
    <property type="molecule type" value="Genomic_DNA"/>
</dbReference>